<dbReference type="RefSeq" id="WP_318987409.1">
    <property type="nucleotide sequence ID" value="NZ_CP137744.1"/>
</dbReference>
<protein>
    <submittedName>
        <fullName evidence="1">Uncharacterized protein</fullName>
    </submittedName>
</protein>
<evidence type="ECO:0000313" key="1">
    <source>
        <dbReference type="EMBL" id="WOZ79491.1"/>
    </source>
</evidence>
<keyword evidence="2" id="KW-1185">Reference proteome</keyword>
<dbReference type="EMBL" id="CP137744">
    <property type="protein sequence ID" value="WOZ79491.1"/>
    <property type="molecule type" value="Genomic_DNA"/>
</dbReference>
<dbReference type="Proteomes" id="UP001302368">
    <property type="component" value="Chromosome"/>
</dbReference>
<proteinExistence type="predicted"/>
<gene>
    <name evidence="1" type="ORF">Q8Y70_10745</name>
</gene>
<sequence length="269" mass="30777">MSHKLSHTMLRGRTYYTNFRLNDSTSFVRLSLGTDSHKQASLIMNQIYPFIPLVQNGTMSIEVFKRKMQGYRTATKQDFDSYLLRSLEMNVEEARRLPELGKWNKQINPDSPISPSDTVEASQGYAEVHFSRMFDGSEQTANEVLAVLASQKLELSQADIHSAEQIAGELDMSRAKVYQAYEAFYSRDLVRYNQLVASLQEQLENARPVSVPLPVQTGAITDERSDSPKLSEAWTMYVKDKGEKWRSPVAKENQRFFDVLLHVESPRII</sequence>
<accession>A0ABZ0MX62</accession>
<evidence type="ECO:0000313" key="2">
    <source>
        <dbReference type="Proteomes" id="UP001302368"/>
    </source>
</evidence>
<reference evidence="1 2" key="1">
    <citation type="submission" date="2023-10" db="EMBL/GenBank/DDBJ databases">
        <title>Genome sequencing of the isolated polysaccharide-producing bacterium Kosakonia sacchari KS2022.</title>
        <authorList>
            <person name="Yi X."/>
        </authorList>
    </citation>
    <scope>NUCLEOTIDE SEQUENCE [LARGE SCALE GENOMIC DNA]</scope>
    <source>
        <strain evidence="1 2">KS2022</strain>
    </source>
</reference>
<name>A0ABZ0MX62_9ENTR</name>
<organism evidence="1 2">
    <name type="scientific">Kosakonia sacchari</name>
    <dbReference type="NCBI Taxonomy" id="1158459"/>
    <lineage>
        <taxon>Bacteria</taxon>
        <taxon>Pseudomonadati</taxon>
        <taxon>Pseudomonadota</taxon>
        <taxon>Gammaproteobacteria</taxon>
        <taxon>Enterobacterales</taxon>
        <taxon>Enterobacteriaceae</taxon>
        <taxon>Kosakonia</taxon>
    </lineage>
</organism>